<comment type="caution">
    <text evidence="1">The sequence shown here is derived from an EMBL/GenBank/DDBJ whole genome shotgun (WGS) entry which is preliminary data.</text>
</comment>
<proteinExistence type="predicted"/>
<dbReference type="Proteomes" id="UP000789525">
    <property type="component" value="Unassembled WGS sequence"/>
</dbReference>
<sequence length="144" mass="16635">MSSEYFISCIFFILCIIVLNFWLLNLFVAVITQSFGATREETKRSAFGAEGDLVPVYEDKDDVWERGSVKRRRKSNPLQDWYRYVRPVFALLALASLTLQAIKTTRTPPDRIQLFHPLENLRHPSKLAYILFKEAQYGGPIPGH</sequence>
<reference evidence="1" key="1">
    <citation type="submission" date="2021-06" db="EMBL/GenBank/DDBJ databases">
        <authorList>
            <person name="Kallberg Y."/>
            <person name="Tangrot J."/>
            <person name="Rosling A."/>
        </authorList>
    </citation>
    <scope>NUCLEOTIDE SEQUENCE</scope>
    <source>
        <strain evidence="1">CL356</strain>
    </source>
</reference>
<evidence type="ECO:0000313" key="2">
    <source>
        <dbReference type="Proteomes" id="UP000789525"/>
    </source>
</evidence>
<accession>A0ACA9NZB5</accession>
<gene>
    <name evidence="1" type="ORF">ACOLOM_LOCUS9404</name>
</gene>
<protein>
    <submittedName>
        <fullName evidence="1">16594_t:CDS:1</fullName>
    </submittedName>
</protein>
<feature type="non-terminal residue" evidence="1">
    <location>
        <position position="144"/>
    </location>
</feature>
<organism evidence="1 2">
    <name type="scientific">Acaulospora colombiana</name>
    <dbReference type="NCBI Taxonomy" id="27376"/>
    <lineage>
        <taxon>Eukaryota</taxon>
        <taxon>Fungi</taxon>
        <taxon>Fungi incertae sedis</taxon>
        <taxon>Mucoromycota</taxon>
        <taxon>Glomeromycotina</taxon>
        <taxon>Glomeromycetes</taxon>
        <taxon>Diversisporales</taxon>
        <taxon>Acaulosporaceae</taxon>
        <taxon>Acaulospora</taxon>
    </lineage>
</organism>
<dbReference type="EMBL" id="CAJVPT010027158">
    <property type="protein sequence ID" value="CAG8682473.1"/>
    <property type="molecule type" value="Genomic_DNA"/>
</dbReference>
<keyword evidence="2" id="KW-1185">Reference proteome</keyword>
<name>A0ACA9NZB5_9GLOM</name>
<evidence type="ECO:0000313" key="1">
    <source>
        <dbReference type="EMBL" id="CAG8682473.1"/>
    </source>
</evidence>